<gene>
    <name evidence="1" type="ORF">AM587_10003552</name>
</gene>
<sequence length="287" mass="31996">MDSTRLLKASVKTDDERAIVGLDKLISPIKSGASKVAQGAEATRLNVWLLKRKTAVGAFTKLKLDQGVDKALSSPNLKTLSNYVDMLKKKYPDNQVSVVETLTAKYGEAAVAKGLVTAKRATNSKDIAAKLQAEQLHGWLNSEKSVNDVFMLLKIADDGVLFAISRKMETLDEYIKLFNTENPQRQTNLFRALRDGFGEDKFIVVVAKAMTLPKTAVAARGFQKTLFKRWINQDYDPASIYVKVFKVPENNMGSVTSEMKLVNRLYGEVYYRAKTIDVTTVVDPRHV</sequence>
<dbReference type="Proteomes" id="UP000052943">
    <property type="component" value="Unassembled WGS sequence"/>
</dbReference>
<evidence type="ECO:0000313" key="1">
    <source>
        <dbReference type="EMBL" id="KUF81410.1"/>
    </source>
</evidence>
<name>A0A0W8CBE6_PHYNI</name>
<comment type="caution">
    <text evidence="1">The sequence shown here is derived from an EMBL/GenBank/DDBJ whole genome shotgun (WGS) entry which is preliminary data.</text>
</comment>
<evidence type="ECO:0008006" key="3">
    <source>
        <dbReference type="Google" id="ProtNLM"/>
    </source>
</evidence>
<protein>
    <recommendedName>
        <fullName evidence="3">RxLR effector protein</fullName>
    </recommendedName>
</protein>
<dbReference type="AlphaFoldDB" id="A0A0W8CBE6"/>
<organism evidence="1 2">
    <name type="scientific">Phytophthora nicotianae</name>
    <name type="common">Potato buckeye rot agent</name>
    <name type="synonym">Phytophthora parasitica</name>
    <dbReference type="NCBI Taxonomy" id="4792"/>
    <lineage>
        <taxon>Eukaryota</taxon>
        <taxon>Sar</taxon>
        <taxon>Stramenopiles</taxon>
        <taxon>Oomycota</taxon>
        <taxon>Peronosporomycetes</taxon>
        <taxon>Peronosporales</taxon>
        <taxon>Peronosporaceae</taxon>
        <taxon>Phytophthora</taxon>
    </lineage>
</organism>
<dbReference type="EMBL" id="LNFO01004175">
    <property type="protein sequence ID" value="KUF81410.1"/>
    <property type="molecule type" value="Genomic_DNA"/>
</dbReference>
<proteinExistence type="predicted"/>
<reference evidence="1 2" key="1">
    <citation type="submission" date="2015-11" db="EMBL/GenBank/DDBJ databases">
        <title>Genomes and virulence difference between two physiological races of Phytophthora nicotianae.</title>
        <authorList>
            <person name="Liu H."/>
            <person name="Ma X."/>
            <person name="Yu H."/>
            <person name="Fang D."/>
            <person name="Li Y."/>
            <person name="Wang X."/>
            <person name="Wang W."/>
            <person name="Dong Y."/>
            <person name="Xiao B."/>
        </authorList>
    </citation>
    <scope>NUCLEOTIDE SEQUENCE [LARGE SCALE GENOMIC DNA]</scope>
    <source>
        <strain evidence="2">race 0</strain>
    </source>
</reference>
<accession>A0A0W8CBE6</accession>
<dbReference type="OrthoDB" id="116465at2759"/>
<evidence type="ECO:0000313" key="2">
    <source>
        <dbReference type="Proteomes" id="UP000052943"/>
    </source>
</evidence>